<protein>
    <recommendedName>
        <fullName evidence="3">FMN-binding domain-containing protein</fullName>
    </recommendedName>
</protein>
<evidence type="ECO:0000313" key="5">
    <source>
        <dbReference type="Proteomes" id="UP000029409"/>
    </source>
</evidence>
<evidence type="ECO:0000259" key="3">
    <source>
        <dbReference type="SMART" id="SM00900"/>
    </source>
</evidence>
<keyword evidence="2" id="KW-0732">Signal</keyword>
<dbReference type="PROSITE" id="PS51257">
    <property type="entry name" value="PROKAR_LIPOPROTEIN"/>
    <property type="match status" value="1"/>
</dbReference>
<dbReference type="SMART" id="SM00900">
    <property type="entry name" value="FMN_bind"/>
    <property type="match status" value="2"/>
</dbReference>
<feature type="domain" description="FMN-binding" evidence="3">
    <location>
        <begin position="193"/>
        <end position="284"/>
    </location>
</feature>
<feature type="signal peptide" evidence="2">
    <location>
        <begin position="1"/>
        <end position="29"/>
    </location>
</feature>
<name>A0A089HW81_PAEDU</name>
<keyword evidence="5" id="KW-1185">Reference proteome</keyword>
<dbReference type="eggNOG" id="COG4939">
    <property type="taxonomic scope" value="Bacteria"/>
</dbReference>
<dbReference type="STRING" id="44251.PDUR_26310"/>
<feature type="domain" description="FMN-binding" evidence="3">
    <location>
        <begin position="72"/>
        <end position="164"/>
    </location>
</feature>
<reference evidence="4 5" key="1">
    <citation type="submission" date="2014-08" db="EMBL/GenBank/DDBJ databases">
        <title>Comparative genomics of the Paenibacillus odorifer group.</title>
        <authorList>
            <person name="den Bakker H.C."/>
            <person name="Tsai Y.-C."/>
            <person name="Martin N."/>
            <person name="Korlach J."/>
            <person name="Wiedmann M."/>
        </authorList>
    </citation>
    <scope>NUCLEOTIDE SEQUENCE [LARGE SCALE GENOMIC DNA]</scope>
    <source>
        <strain evidence="4 5">DSM 1735</strain>
    </source>
</reference>
<dbReference type="GO" id="GO:0010181">
    <property type="term" value="F:FMN binding"/>
    <property type="evidence" value="ECO:0007669"/>
    <property type="project" value="InterPro"/>
</dbReference>
<dbReference type="KEGG" id="pdu:PDUR_26310"/>
<dbReference type="RefSeq" id="WP_042208680.1">
    <property type="nucleotide sequence ID" value="NZ_CP009288.1"/>
</dbReference>
<accession>A0A089HW81</accession>
<evidence type="ECO:0000256" key="1">
    <source>
        <dbReference type="SAM" id="MobiDB-lite"/>
    </source>
</evidence>
<dbReference type="AlphaFoldDB" id="A0A089HW81"/>
<feature type="chain" id="PRO_5001843233" description="FMN-binding domain-containing protein" evidence="2">
    <location>
        <begin position="30"/>
        <end position="299"/>
    </location>
</feature>
<feature type="region of interest" description="Disordered" evidence="1">
    <location>
        <begin position="28"/>
        <end position="52"/>
    </location>
</feature>
<dbReference type="Pfam" id="PF04205">
    <property type="entry name" value="FMN_bind"/>
    <property type="match status" value="2"/>
</dbReference>
<dbReference type="InterPro" id="IPR007329">
    <property type="entry name" value="FMN-bd"/>
</dbReference>
<evidence type="ECO:0000256" key="2">
    <source>
        <dbReference type="SAM" id="SignalP"/>
    </source>
</evidence>
<dbReference type="Gene3D" id="3.90.1010.20">
    <property type="match status" value="2"/>
</dbReference>
<gene>
    <name evidence="4" type="ORF">PDUR_26310</name>
</gene>
<dbReference type="GO" id="GO:0016020">
    <property type="term" value="C:membrane"/>
    <property type="evidence" value="ECO:0007669"/>
    <property type="project" value="InterPro"/>
</dbReference>
<dbReference type="Proteomes" id="UP000029409">
    <property type="component" value="Chromosome"/>
</dbReference>
<proteinExistence type="predicted"/>
<evidence type="ECO:0000313" key="4">
    <source>
        <dbReference type="EMBL" id="AIQ14995.1"/>
    </source>
</evidence>
<dbReference type="EMBL" id="CP009288">
    <property type="protein sequence ID" value="AIQ14995.1"/>
    <property type="molecule type" value="Genomic_DNA"/>
</dbReference>
<sequence>MKNTKNLSLLLLMLTLILIACGNSNNNSAATASPSSEPTAAATSTAESSASPAAGTFKDGVYKAEYDRSDVRNWKAYVEVTVTGGKVEKVYYDYINEAGELRSKNEAYIKGFSEANKFTPREAFDKLGQELVTSQDAAKVDAVSGATHSSRNFNELAAAALVKAEAGDTAAAIVPLYEDGTYKAAADAFDAHGWKPQIDLEIKDHKIASVQFDYVNEAGQLKTEDAGYKTAMEAKNKTYPAKYTEELEKQLVEKQSIGSVDAVSGATTSSNNFKALVEYTLDDLAEVGDTKPAAIKIQE</sequence>
<organism evidence="4 5">
    <name type="scientific">Paenibacillus durus</name>
    <name type="common">Paenibacillus azotofixans</name>
    <dbReference type="NCBI Taxonomy" id="44251"/>
    <lineage>
        <taxon>Bacteria</taxon>
        <taxon>Bacillati</taxon>
        <taxon>Bacillota</taxon>
        <taxon>Bacilli</taxon>
        <taxon>Bacillales</taxon>
        <taxon>Paenibacillaceae</taxon>
        <taxon>Paenibacillus</taxon>
    </lineage>
</organism>